<feature type="compositionally biased region" description="Basic and acidic residues" evidence="1">
    <location>
        <begin position="765"/>
        <end position="775"/>
    </location>
</feature>
<dbReference type="CDD" id="cd00038">
    <property type="entry name" value="CAP_ED"/>
    <property type="match status" value="1"/>
</dbReference>
<dbReference type="PROSITE" id="PS00889">
    <property type="entry name" value="CNMP_BINDING_2"/>
    <property type="match status" value="1"/>
</dbReference>
<feature type="region of interest" description="Disordered" evidence="1">
    <location>
        <begin position="1"/>
        <end position="23"/>
    </location>
</feature>
<reference evidence="3" key="2">
    <citation type="submission" date="2023-04" db="EMBL/GenBank/DDBJ databases">
        <authorList>
            <person name="Bu L."/>
            <person name="Lu L."/>
            <person name="Laidemitt M.R."/>
            <person name="Zhang S.M."/>
            <person name="Mutuku M."/>
            <person name="Mkoji G."/>
            <person name="Steinauer M."/>
            <person name="Loker E.S."/>
        </authorList>
    </citation>
    <scope>NUCLEOTIDE SEQUENCE</scope>
    <source>
        <strain evidence="3">KasaAsao</strain>
        <tissue evidence="3">Whole Snail</tissue>
    </source>
</reference>
<feature type="compositionally biased region" description="Basic and acidic residues" evidence="1">
    <location>
        <begin position="111"/>
        <end position="123"/>
    </location>
</feature>
<dbReference type="Pfam" id="PF00027">
    <property type="entry name" value="cNMP_binding"/>
    <property type="match status" value="1"/>
</dbReference>
<comment type="caution">
    <text evidence="3">The sequence shown here is derived from an EMBL/GenBank/DDBJ whole genome shotgun (WGS) entry which is preliminary data.</text>
</comment>
<dbReference type="PROSITE" id="PS50042">
    <property type="entry name" value="CNMP_BINDING_3"/>
    <property type="match status" value="1"/>
</dbReference>
<dbReference type="AlphaFoldDB" id="A0AAD8F818"/>
<name>A0AAD8F818_BIOPF</name>
<dbReference type="Gene3D" id="2.60.120.10">
    <property type="entry name" value="Jelly Rolls"/>
    <property type="match status" value="2"/>
</dbReference>
<protein>
    <submittedName>
        <fullName evidence="3">Cyclic nucleotide-binding domain-containing protein 2-like isoform X1</fullName>
    </submittedName>
</protein>
<accession>A0AAD8F818</accession>
<dbReference type="PANTHER" id="PTHR23011:SF28">
    <property type="entry name" value="CYCLIC NUCLEOTIDE-BINDING DOMAIN CONTAINING PROTEIN"/>
    <property type="match status" value="1"/>
</dbReference>
<gene>
    <name evidence="3" type="ORF">Bpfe_016554</name>
</gene>
<dbReference type="EMBL" id="JASAOG010000081">
    <property type="protein sequence ID" value="KAK0054063.1"/>
    <property type="molecule type" value="Genomic_DNA"/>
</dbReference>
<dbReference type="SUPFAM" id="SSF51206">
    <property type="entry name" value="cAMP-binding domain-like"/>
    <property type="match status" value="2"/>
</dbReference>
<feature type="region of interest" description="Disordered" evidence="1">
    <location>
        <begin position="736"/>
        <end position="777"/>
    </location>
</feature>
<feature type="domain" description="Cyclic nucleotide-binding" evidence="2">
    <location>
        <begin position="555"/>
        <end position="660"/>
    </location>
</feature>
<keyword evidence="4" id="KW-1185">Reference proteome</keyword>
<evidence type="ECO:0000313" key="3">
    <source>
        <dbReference type="EMBL" id="KAK0054063.1"/>
    </source>
</evidence>
<dbReference type="InterPro" id="IPR000595">
    <property type="entry name" value="cNMP-bd_dom"/>
</dbReference>
<evidence type="ECO:0000256" key="1">
    <source>
        <dbReference type="SAM" id="MobiDB-lite"/>
    </source>
</evidence>
<dbReference type="InterPro" id="IPR014710">
    <property type="entry name" value="RmlC-like_jellyroll"/>
</dbReference>
<evidence type="ECO:0000313" key="4">
    <source>
        <dbReference type="Proteomes" id="UP001233172"/>
    </source>
</evidence>
<reference evidence="3" key="1">
    <citation type="journal article" date="2023" name="PLoS Negl. Trop. Dis.">
        <title>A genome sequence for Biomphalaria pfeifferi, the major vector snail for the human-infecting parasite Schistosoma mansoni.</title>
        <authorList>
            <person name="Bu L."/>
            <person name="Lu L."/>
            <person name="Laidemitt M.R."/>
            <person name="Zhang S.M."/>
            <person name="Mutuku M."/>
            <person name="Mkoji G."/>
            <person name="Steinauer M."/>
            <person name="Loker E.S."/>
        </authorList>
    </citation>
    <scope>NUCLEOTIDE SEQUENCE</scope>
    <source>
        <strain evidence="3">KasaAsao</strain>
    </source>
</reference>
<dbReference type="InterPro" id="IPR018488">
    <property type="entry name" value="cNMP-bd_CS"/>
</dbReference>
<dbReference type="Proteomes" id="UP001233172">
    <property type="component" value="Unassembled WGS sequence"/>
</dbReference>
<feature type="region of interest" description="Disordered" evidence="1">
    <location>
        <begin position="100"/>
        <end position="131"/>
    </location>
</feature>
<proteinExistence type="predicted"/>
<dbReference type="PANTHER" id="PTHR23011">
    <property type="entry name" value="CYCLIC NUCLEOTIDE-BINDING DOMAIN CONTAINING PROTEIN"/>
    <property type="match status" value="1"/>
</dbReference>
<evidence type="ECO:0000259" key="2">
    <source>
        <dbReference type="PROSITE" id="PS50042"/>
    </source>
</evidence>
<organism evidence="3 4">
    <name type="scientific">Biomphalaria pfeifferi</name>
    <name type="common">Bloodfluke planorb</name>
    <name type="synonym">Freshwater snail</name>
    <dbReference type="NCBI Taxonomy" id="112525"/>
    <lineage>
        <taxon>Eukaryota</taxon>
        <taxon>Metazoa</taxon>
        <taxon>Spiralia</taxon>
        <taxon>Lophotrochozoa</taxon>
        <taxon>Mollusca</taxon>
        <taxon>Gastropoda</taxon>
        <taxon>Heterobranchia</taxon>
        <taxon>Euthyneura</taxon>
        <taxon>Panpulmonata</taxon>
        <taxon>Hygrophila</taxon>
        <taxon>Lymnaeoidea</taxon>
        <taxon>Planorbidae</taxon>
        <taxon>Biomphalaria</taxon>
    </lineage>
</organism>
<dbReference type="SMART" id="SM00100">
    <property type="entry name" value="cNMP"/>
    <property type="match status" value="1"/>
</dbReference>
<dbReference type="InterPro" id="IPR018490">
    <property type="entry name" value="cNMP-bd_dom_sf"/>
</dbReference>
<sequence length="920" mass="104730">METFVPFREPPETDLDYYSRPENYTGSNLTSLSRFIAAKRQESAKISSHKSDPGKQTMLAERYYERTHSYTFDSTLLHRPNTQGDERGPEVFLADPQYEHRTSNTKPNYENLEKKGRKSESRTGKGCKLTHSDASEDGGLWSTDKVSKKIERTCTLPTDENGKRFTNERAADVGDDTLLEKVKMFKVRAKSASYLLEKYKRIHRASKCWSATSRISSRNKEIWRQQLDEYAIDPELVQNSLDLNQSLNLLHAKSFSSNNIFPNVLLKRSRRFSKYSRHKEKQLRESVDAGSRGSNVHFPLSNLRGLSQFKSGKNNPRDASSPRSNFFKKWDTIPLLNTTTDFSTASNSEPYLKDLDNLNIASENSELFSQTKLSSPVGSIGKGSAKETISALQNGCQGNDELNFNIEIATSKRHKKSPKLLSVFQTVTLSRSNSCQKDKDRFDWPKHKIVEKFRNTIIAVKVVVKLAKTIMKTSDSPSALLKTFTALSTAPKENEEEKSSENMKKYGLHFDPSYFKANREISLSSEVRSILKLHPDRRTQEQIQTTVFGLQSIPSFAEYPLHMQEKLAKVAWLDIVTPNRTIIRQGHFAENFYFIVSGQALVTIHRPGDASAQTAALMRKGTSFGELALLHHSRRTATVTSHDTVQLLSVGRDDFFDIFMSRHIKGEIPEHIKFLSQLDFMKDWPIERLLERPDQCLLHFFKRHMVIVKDSHISDWLYVVKSGSCQVLKQLKGVTAKLGPSRSPRQSQTDRLSRPRGSLFEGNTNEEKRSSRQDNRLQTMESDYNNDLEKVASSAVLDSAVSKSKTSDDPVFVRIELLKPMDVFGLDLVNFNSGVEVESTSVSLVSLGSECIMLSKHFFMKHANDKVKKRLSETVTPYPNEATLQDSLQHKVNWELYKQSILNAAFTKCKLLKRKFLAVH</sequence>